<evidence type="ECO:0000313" key="2">
    <source>
        <dbReference type="Proteomes" id="UP001558613"/>
    </source>
</evidence>
<dbReference type="Proteomes" id="UP001558613">
    <property type="component" value="Unassembled WGS sequence"/>
</dbReference>
<organism evidence="1 2">
    <name type="scientific">Cirrhinus molitorella</name>
    <name type="common">mud carp</name>
    <dbReference type="NCBI Taxonomy" id="172907"/>
    <lineage>
        <taxon>Eukaryota</taxon>
        <taxon>Metazoa</taxon>
        <taxon>Chordata</taxon>
        <taxon>Craniata</taxon>
        <taxon>Vertebrata</taxon>
        <taxon>Euteleostomi</taxon>
        <taxon>Actinopterygii</taxon>
        <taxon>Neopterygii</taxon>
        <taxon>Teleostei</taxon>
        <taxon>Ostariophysi</taxon>
        <taxon>Cypriniformes</taxon>
        <taxon>Cyprinidae</taxon>
        <taxon>Labeoninae</taxon>
        <taxon>Labeonini</taxon>
        <taxon>Cirrhinus</taxon>
    </lineage>
</organism>
<sequence>MTAAFPTQSSSLSCLLPHLRFRQECFQTLQSEDIRPPALSRFTSLQGLLVGAEDLAQIKLLKLIRASMGLQGWRNVPALKTSKNNNRAAWFPGFLSRVSSCVRVSVG</sequence>
<name>A0ABR3ME29_9TELE</name>
<dbReference type="EMBL" id="JAYMGO010000013">
    <property type="protein sequence ID" value="KAL1262561.1"/>
    <property type="molecule type" value="Genomic_DNA"/>
</dbReference>
<gene>
    <name evidence="1" type="ORF">QQF64_005300</name>
</gene>
<comment type="caution">
    <text evidence="1">The sequence shown here is derived from an EMBL/GenBank/DDBJ whole genome shotgun (WGS) entry which is preliminary data.</text>
</comment>
<protein>
    <submittedName>
        <fullName evidence="1">Uncharacterized protein</fullName>
    </submittedName>
</protein>
<accession>A0ABR3ME29</accession>
<keyword evidence="2" id="KW-1185">Reference proteome</keyword>
<proteinExistence type="predicted"/>
<reference evidence="1 2" key="1">
    <citation type="submission" date="2023-09" db="EMBL/GenBank/DDBJ databases">
        <authorList>
            <person name="Wang M."/>
        </authorList>
    </citation>
    <scope>NUCLEOTIDE SEQUENCE [LARGE SCALE GENOMIC DNA]</scope>
    <source>
        <strain evidence="1">GT-2023</strain>
        <tissue evidence="1">Liver</tissue>
    </source>
</reference>
<evidence type="ECO:0000313" key="1">
    <source>
        <dbReference type="EMBL" id="KAL1262561.1"/>
    </source>
</evidence>